<organism evidence="1 2">
    <name type="scientific">Hydrobacter penzbergensis</name>
    <dbReference type="NCBI Taxonomy" id="1235997"/>
    <lineage>
        <taxon>Bacteria</taxon>
        <taxon>Pseudomonadati</taxon>
        <taxon>Bacteroidota</taxon>
        <taxon>Chitinophagia</taxon>
        <taxon>Chitinophagales</taxon>
        <taxon>Chitinophagaceae</taxon>
        <taxon>Hydrobacter</taxon>
    </lineage>
</organism>
<reference evidence="1 2" key="1">
    <citation type="submission" date="2016-10" db="EMBL/GenBank/DDBJ databases">
        <authorList>
            <person name="Varghese N."/>
            <person name="Submissions S."/>
        </authorList>
    </citation>
    <scope>NUCLEOTIDE SEQUENCE [LARGE SCALE GENOMIC DNA]</scope>
    <source>
        <strain evidence="1 2">DSM 25353</strain>
    </source>
</reference>
<proteinExistence type="predicted"/>
<dbReference type="Proteomes" id="UP000198711">
    <property type="component" value="Unassembled WGS sequence"/>
</dbReference>
<evidence type="ECO:0000313" key="2">
    <source>
        <dbReference type="Proteomes" id="UP000198711"/>
    </source>
</evidence>
<comment type="caution">
    <text evidence="1">The sequence shown here is derived from an EMBL/GenBank/DDBJ whole genome shotgun (WGS) entry which is preliminary data.</text>
</comment>
<name>A0A8X8IFI7_9BACT</name>
<evidence type="ECO:0000313" key="1">
    <source>
        <dbReference type="EMBL" id="SDX54568.1"/>
    </source>
</evidence>
<protein>
    <submittedName>
        <fullName evidence="1">Uncharacterized protein</fullName>
    </submittedName>
</protein>
<dbReference type="AlphaFoldDB" id="A0A8X8IFI7"/>
<keyword evidence="2" id="KW-1185">Reference proteome</keyword>
<accession>A0A8X8IFI7</accession>
<gene>
    <name evidence="1" type="ORF">SAMN05444410_11953</name>
</gene>
<dbReference type="RefSeq" id="WP_092726644.1">
    <property type="nucleotide sequence ID" value="NZ_FNNO01000019.1"/>
</dbReference>
<sequence>MPRLKILLTVTTYPLPSRSYDELVCTAGVLEDGSWIRIYPVPLSFLMDLKQSGKMKTMKYTWIELDLNKRIDDFRPESHSPKYYDFRDILIHEPRLNTNGNWLKRKEYCLKNVYTSFENLIEDSRAPKNMSLATFKPAAITGFEWEEDEREWKDEWVEIRKQIDLFDDGKIDPQKMIPKVPYKFFYKFTDLTGKMRRLMIEDWEIGQLYWNCLRDAKKMKTSDGADQETIALQKVKERYFNDFATNNDIHLFVGTTKEWHVRRALNPFVIIGVFYPMKEIQGRLFE</sequence>
<dbReference type="EMBL" id="FNNO01000019">
    <property type="protein sequence ID" value="SDX54568.1"/>
    <property type="molecule type" value="Genomic_DNA"/>
</dbReference>